<protein>
    <submittedName>
        <fullName evidence="1">Uncharacterized protein</fullName>
    </submittedName>
</protein>
<name>A0AC61R0I1_9FIRM</name>
<organism evidence="1 2">
    <name type="scientific">Hominisplanchenecus murintestinalis</name>
    <dbReference type="NCBI Taxonomy" id="2941517"/>
    <lineage>
        <taxon>Bacteria</taxon>
        <taxon>Bacillati</taxon>
        <taxon>Bacillota</taxon>
        <taxon>Clostridia</taxon>
        <taxon>Lachnospirales</taxon>
        <taxon>Lachnospiraceae</taxon>
        <taxon>Hominisplanchenecus</taxon>
    </lineage>
</organism>
<evidence type="ECO:0000313" key="2">
    <source>
        <dbReference type="Proteomes" id="UP000307720"/>
    </source>
</evidence>
<gene>
    <name evidence="1" type="ORF">E5357_07335</name>
</gene>
<proteinExistence type="predicted"/>
<evidence type="ECO:0000313" key="1">
    <source>
        <dbReference type="EMBL" id="TGX98913.1"/>
    </source>
</evidence>
<keyword evidence="2" id="KW-1185">Reference proteome</keyword>
<sequence length="420" mass="46725">MTNQDWSNLGNDIRNLVQSAIDSQDFQKLNETISRTINQAVEGVSQGLSYAEEKLNEGNRKGKYRNVSPKQGMREKKKQGMNQMVPVSANALFRSTAGTMGGGIALSVSGYTLAGGLGIAAVILLWVGILGGFPVPLKVAAAFLPFALAGGIVGGMGTRMIRRVKRFRAYIGNFRNRNYCSLRELAASVGKSEGYVRRDIRNMLRRGMFLQGHLDKQETCLMVSHEAYDMYCAAQAQLEERQRLRIEGEKERQSAAPESLNAEDNPGLPEAAQKVIHEGEEYLRKIRTCRDAVSGREIEEKISRMELIVQKIFQRVEKQPELVDELHKFMGYYLPTTVKLLEAYQDMAAQPVQGSNILSARQEIEGTLDTINQAFENLLDSFFQDKAWDISSDITVLQTMLAQEGLTGADFGARNTPLNS</sequence>
<dbReference type="Proteomes" id="UP000307720">
    <property type="component" value="Unassembled WGS sequence"/>
</dbReference>
<dbReference type="EMBL" id="SRZB01000012">
    <property type="protein sequence ID" value="TGX98913.1"/>
    <property type="molecule type" value="Genomic_DNA"/>
</dbReference>
<accession>A0AC61R0I1</accession>
<comment type="caution">
    <text evidence="1">The sequence shown here is derived from an EMBL/GenBank/DDBJ whole genome shotgun (WGS) entry which is preliminary data.</text>
</comment>
<reference evidence="1" key="1">
    <citation type="submission" date="2019-04" db="EMBL/GenBank/DDBJ databases">
        <title>Microbes associate with the intestines of laboratory mice.</title>
        <authorList>
            <person name="Navarre W."/>
            <person name="Wong E."/>
            <person name="Huang K."/>
            <person name="Tropini C."/>
            <person name="Ng K."/>
            <person name="Yu B."/>
        </authorList>
    </citation>
    <scope>NUCLEOTIDE SEQUENCE</scope>
    <source>
        <strain evidence="1">NM72_1-8</strain>
    </source>
</reference>